<evidence type="ECO:0008006" key="3">
    <source>
        <dbReference type="Google" id="ProtNLM"/>
    </source>
</evidence>
<comment type="caution">
    <text evidence="1">The sequence shown here is derived from an EMBL/GenBank/DDBJ whole genome shotgun (WGS) entry which is preliminary data.</text>
</comment>
<dbReference type="Gene3D" id="3.40.50.2000">
    <property type="entry name" value="Glycogen Phosphorylase B"/>
    <property type="match status" value="1"/>
</dbReference>
<keyword evidence="2" id="KW-1185">Reference proteome</keyword>
<proteinExistence type="predicted"/>
<evidence type="ECO:0000313" key="2">
    <source>
        <dbReference type="Proteomes" id="UP000638462"/>
    </source>
</evidence>
<organism evidence="1 2">
    <name type="scientific">Pseudoalteromonas gelatinilytica</name>
    <dbReference type="NCBI Taxonomy" id="1703256"/>
    <lineage>
        <taxon>Bacteria</taxon>
        <taxon>Pseudomonadati</taxon>
        <taxon>Pseudomonadota</taxon>
        <taxon>Gammaproteobacteria</taxon>
        <taxon>Alteromonadales</taxon>
        <taxon>Pseudoalteromonadaceae</taxon>
        <taxon>Pseudoalteromonas</taxon>
    </lineage>
</organism>
<gene>
    <name evidence="1" type="ORF">GCM10008027_13880</name>
</gene>
<sequence length="357" mass="39355">MEKKRLLFIPVSSSEGIGEYMRSLSFAHYLDECFPDRLDIHFLLNKHTNYALDCPFDTTLIEQSATKETRKVNQLIEAFKPNLVVFDCAGRAAQMKTAKRAGAKVVFISQHNKKRAKGLKLNRLNLIDRHWVAQPDYCIEKISFSERLKLKLFPLSPPVNVGPFFSQSSSTETYQLLAQLNLTNEAYFLVNAGSGGHGEKNQLFADVFYQAAKKIATETGLKGVVVFGSNYPNNLPEDDNLIILKSLHASEFVGVLANAKFAVLSAGDSLLQAISLKVPTVAAAISKDQPKRLQNCVDSNLTLAADPTLASLSDAVKQLLVPATYQATKNVLAKIKPHNAKKEMLQGVSELLFGISK</sequence>
<dbReference type="EMBL" id="BMIT01000004">
    <property type="protein sequence ID" value="GGE90228.1"/>
    <property type="molecule type" value="Genomic_DNA"/>
</dbReference>
<dbReference type="Proteomes" id="UP000638462">
    <property type="component" value="Unassembled WGS sequence"/>
</dbReference>
<accession>A0ABQ1TBL2</accession>
<evidence type="ECO:0000313" key="1">
    <source>
        <dbReference type="EMBL" id="GGE90228.1"/>
    </source>
</evidence>
<reference evidence="2" key="1">
    <citation type="journal article" date="2019" name="Int. J. Syst. Evol. Microbiol.">
        <title>The Global Catalogue of Microorganisms (GCM) 10K type strain sequencing project: providing services to taxonomists for standard genome sequencing and annotation.</title>
        <authorList>
            <consortium name="The Broad Institute Genomics Platform"/>
            <consortium name="The Broad Institute Genome Sequencing Center for Infectious Disease"/>
            <person name="Wu L."/>
            <person name="Ma J."/>
        </authorList>
    </citation>
    <scope>NUCLEOTIDE SEQUENCE [LARGE SCALE GENOMIC DNA]</scope>
    <source>
        <strain evidence="2">CGMCC 1.15394</strain>
    </source>
</reference>
<name>A0ABQ1TBL2_9GAMM</name>
<dbReference type="SUPFAM" id="SSF53756">
    <property type="entry name" value="UDP-Glycosyltransferase/glycogen phosphorylase"/>
    <property type="match status" value="1"/>
</dbReference>
<protein>
    <recommendedName>
        <fullName evidence="3">Glycosyltransferase</fullName>
    </recommendedName>
</protein>